<feature type="transmembrane region" description="Helical" evidence="7">
    <location>
        <begin position="16"/>
        <end position="38"/>
    </location>
</feature>
<name>A0ABT0Q3D3_9RHOB</name>
<sequence length="398" mass="42959">MLITWLALKDLWRERFYLFCNCALLVGILVPLLVLFGVKNGVYSALIGEMMENPAYLQIDTAGNVTLSEDDLAPLRGWTEIAFMTPKVRTQFDYMNVRQNSGRRIRQAVIVPSGTGDPTLPPGARLDNSNVAVSALLARQLELTPGASVQLISQAEGRPRQLVLDMRVGLVLEDRALGGRAVLVPFETLDLIEAFYDAYALPDYGIESGKDIAGRVPAYSGARIYARDLEALPGLQTRIEVQLGVTTHARTADVTSLLRLGRNLTLALSLTAAIATLGLAAALTLSFWSEVARKRRVLASLAMLGLTRRQLALFPVVQALVAAALGLVLSFLLYGIAGRMAQHWFGQGLPGGRNLSVISMGQAVMISLAVLCIVALAAAVAAWRAQRSDPALVLREVS</sequence>
<feature type="transmembrane region" description="Helical" evidence="7">
    <location>
        <begin position="312"/>
        <end position="337"/>
    </location>
</feature>
<dbReference type="Pfam" id="PF02687">
    <property type="entry name" value="FtsX"/>
    <property type="match status" value="1"/>
</dbReference>
<evidence type="ECO:0000256" key="2">
    <source>
        <dbReference type="ARBA" id="ARBA00005236"/>
    </source>
</evidence>
<proteinExistence type="inferred from homology"/>
<evidence type="ECO:0000259" key="8">
    <source>
        <dbReference type="Pfam" id="PF02687"/>
    </source>
</evidence>
<reference evidence="9" key="1">
    <citation type="submission" date="2022-05" db="EMBL/GenBank/DDBJ databases">
        <authorList>
            <person name="Park J.-S."/>
        </authorList>
    </citation>
    <scope>NUCLEOTIDE SEQUENCE</scope>
    <source>
        <strain evidence="9">2012CJ41-6</strain>
    </source>
</reference>
<keyword evidence="3" id="KW-1003">Cell membrane</keyword>
<comment type="caution">
    <text evidence="9">The sequence shown here is derived from an EMBL/GenBank/DDBJ whole genome shotgun (WGS) entry which is preliminary data.</text>
</comment>
<comment type="subcellular location">
    <subcellularLocation>
        <location evidence="1">Cell membrane</location>
        <topology evidence="1">Multi-pass membrane protein</topology>
    </subcellularLocation>
</comment>
<evidence type="ECO:0000256" key="5">
    <source>
        <dbReference type="ARBA" id="ARBA00022989"/>
    </source>
</evidence>
<keyword evidence="6 7" id="KW-0472">Membrane</keyword>
<dbReference type="PANTHER" id="PTHR30489:SF0">
    <property type="entry name" value="LIPOPROTEIN-RELEASING SYSTEM TRANSMEMBRANE PROTEIN LOLE"/>
    <property type="match status" value="1"/>
</dbReference>
<accession>A0ABT0Q3D3</accession>
<feature type="transmembrane region" description="Helical" evidence="7">
    <location>
        <begin position="266"/>
        <end position="291"/>
    </location>
</feature>
<dbReference type="RefSeq" id="WP_249709871.1">
    <property type="nucleotide sequence ID" value="NZ_JAMFMB010000011.1"/>
</dbReference>
<evidence type="ECO:0000313" key="9">
    <source>
        <dbReference type="EMBL" id="MCL6283937.1"/>
    </source>
</evidence>
<keyword evidence="5 7" id="KW-1133">Transmembrane helix</keyword>
<evidence type="ECO:0000256" key="6">
    <source>
        <dbReference type="ARBA" id="ARBA00023136"/>
    </source>
</evidence>
<evidence type="ECO:0000256" key="4">
    <source>
        <dbReference type="ARBA" id="ARBA00022692"/>
    </source>
</evidence>
<dbReference type="EMBL" id="JAMFMB010000011">
    <property type="protein sequence ID" value="MCL6283937.1"/>
    <property type="molecule type" value="Genomic_DNA"/>
</dbReference>
<keyword evidence="10" id="KW-1185">Reference proteome</keyword>
<dbReference type="InterPro" id="IPR003838">
    <property type="entry name" value="ABC3_permease_C"/>
</dbReference>
<keyword evidence="4 7" id="KW-0812">Transmembrane</keyword>
<dbReference type="InterPro" id="IPR051447">
    <property type="entry name" value="Lipoprotein-release_system"/>
</dbReference>
<evidence type="ECO:0000256" key="1">
    <source>
        <dbReference type="ARBA" id="ARBA00004651"/>
    </source>
</evidence>
<organism evidence="9 10">
    <name type="scientific">Ruegeria spongiae</name>
    <dbReference type="NCBI Taxonomy" id="2942209"/>
    <lineage>
        <taxon>Bacteria</taxon>
        <taxon>Pseudomonadati</taxon>
        <taxon>Pseudomonadota</taxon>
        <taxon>Alphaproteobacteria</taxon>
        <taxon>Rhodobacterales</taxon>
        <taxon>Roseobacteraceae</taxon>
        <taxon>Ruegeria</taxon>
    </lineage>
</organism>
<dbReference type="PANTHER" id="PTHR30489">
    <property type="entry name" value="LIPOPROTEIN-RELEASING SYSTEM TRANSMEMBRANE PROTEIN LOLE"/>
    <property type="match status" value="1"/>
</dbReference>
<evidence type="ECO:0000313" key="10">
    <source>
        <dbReference type="Proteomes" id="UP001203880"/>
    </source>
</evidence>
<feature type="transmembrane region" description="Helical" evidence="7">
    <location>
        <begin position="357"/>
        <end position="383"/>
    </location>
</feature>
<feature type="domain" description="ABC3 transporter permease C-terminal" evidence="8">
    <location>
        <begin position="272"/>
        <end position="388"/>
    </location>
</feature>
<comment type="similarity">
    <text evidence="2">Belongs to the ABC-4 integral membrane protein family. LolC/E subfamily.</text>
</comment>
<protein>
    <submittedName>
        <fullName evidence="9">ABC transporter permease</fullName>
    </submittedName>
</protein>
<gene>
    <name evidence="9" type="ORF">M3P21_10385</name>
</gene>
<evidence type="ECO:0000256" key="3">
    <source>
        <dbReference type="ARBA" id="ARBA00022475"/>
    </source>
</evidence>
<dbReference type="Proteomes" id="UP001203880">
    <property type="component" value="Unassembled WGS sequence"/>
</dbReference>
<evidence type="ECO:0000256" key="7">
    <source>
        <dbReference type="SAM" id="Phobius"/>
    </source>
</evidence>